<dbReference type="Gene3D" id="3.30.565.10">
    <property type="entry name" value="Histidine kinase-like ATPase, C-terminal domain"/>
    <property type="match status" value="1"/>
</dbReference>
<protein>
    <recommendedName>
        <fullName evidence="16">Morc S5 domain-containing protein</fullName>
    </recommendedName>
</protein>
<evidence type="ECO:0000256" key="5">
    <source>
        <dbReference type="ARBA" id="ARBA00022759"/>
    </source>
</evidence>
<evidence type="ECO:0000256" key="6">
    <source>
        <dbReference type="ARBA" id="ARBA00022763"/>
    </source>
</evidence>
<evidence type="ECO:0000256" key="10">
    <source>
        <dbReference type="ARBA" id="ARBA00023054"/>
    </source>
</evidence>
<feature type="region of interest" description="Disordered" evidence="15">
    <location>
        <begin position="1"/>
        <end position="87"/>
    </location>
</feature>
<evidence type="ECO:0000256" key="2">
    <source>
        <dbReference type="ARBA" id="ARBA00007845"/>
    </source>
</evidence>
<organism evidence="17 18">
    <name type="scientific">Liquidambar formosana</name>
    <name type="common">Formosan gum</name>
    <dbReference type="NCBI Taxonomy" id="63359"/>
    <lineage>
        <taxon>Eukaryota</taxon>
        <taxon>Viridiplantae</taxon>
        <taxon>Streptophyta</taxon>
        <taxon>Embryophyta</taxon>
        <taxon>Tracheophyta</taxon>
        <taxon>Spermatophyta</taxon>
        <taxon>Magnoliopsida</taxon>
        <taxon>eudicotyledons</taxon>
        <taxon>Gunneridae</taxon>
        <taxon>Pentapetalae</taxon>
        <taxon>Saxifragales</taxon>
        <taxon>Altingiaceae</taxon>
        <taxon>Liquidambar</taxon>
    </lineage>
</organism>
<dbReference type="InterPro" id="IPR041006">
    <property type="entry name" value="Morc_S5"/>
</dbReference>
<evidence type="ECO:0000256" key="12">
    <source>
        <dbReference type="ARBA" id="ARBA00023204"/>
    </source>
</evidence>
<comment type="caution">
    <text evidence="17">The sequence shown here is derived from an EMBL/GenBank/DDBJ whole genome shotgun (WGS) entry which is preliminary data.</text>
</comment>
<feature type="region of interest" description="Disordered" evidence="15">
    <location>
        <begin position="122"/>
        <end position="143"/>
    </location>
</feature>
<dbReference type="AlphaFoldDB" id="A0AAP0N6C2"/>
<accession>A0AAP0N6C2</accession>
<evidence type="ECO:0000313" key="17">
    <source>
        <dbReference type="EMBL" id="KAK9265940.1"/>
    </source>
</evidence>
<dbReference type="FunFam" id="3.30.565.10:FF:000075">
    <property type="entry name" value="MORC family CW-type zinc finger protein 4"/>
    <property type="match status" value="1"/>
</dbReference>
<keyword evidence="7" id="KW-0378">Hydrolase</keyword>
<name>A0AAP0N6C2_LIQFO</name>
<keyword evidence="12" id="KW-0234">DNA repair</keyword>
<keyword evidence="6" id="KW-0227">DNA damage</keyword>
<evidence type="ECO:0000256" key="1">
    <source>
        <dbReference type="ARBA" id="ARBA00004123"/>
    </source>
</evidence>
<evidence type="ECO:0000256" key="7">
    <source>
        <dbReference type="ARBA" id="ARBA00022801"/>
    </source>
</evidence>
<evidence type="ECO:0000256" key="4">
    <source>
        <dbReference type="ARBA" id="ARBA00022741"/>
    </source>
</evidence>
<keyword evidence="18" id="KW-1185">Reference proteome</keyword>
<keyword evidence="8" id="KW-0067">ATP-binding</keyword>
<keyword evidence="3" id="KW-0540">Nuclease</keyword>
<dbReference type="Proteomes" id="UP001415857">
    <property type="component" value="Unassembled WGS sequence"/>
</dbReference>
<feature type="coiled-coil region" evidence="14">
    <location>
        <begin position="693"/>
        <end position="734"/>
    </location>
</feature>
<dbReference type="SUPFAM" id="SSF55874">
    <property type="entry name" value="ATPase domain of HSP90 chaperone/DNA topoisomerase II/histidine kinase"/>
    <property type="match status" value="1"/>
</dbReference>
<evidence type="ECO:0000256" key="11">
    <source>
        <dbReference type="ARBA" id="ARBA00023158"/>
    </source>
</evidence>
<evidence type="ECO:0000256" key="9">
    <source>
        <dbReference type="ARBA" id="ARBA00022853"/>
    </source>
</evidence>
<evidence type="ECO:0000256" key="8">
    <source>
        <dbReference type="ARBA" id="ARBA00022840"/>
    </source>
</evidence>
<dbReference type="GO" id="GO:0004519">
    <property type="term" value="F:endonuclease activity"/>
    <property type="evidence" value="ECO:0007669"/>
    <property type="project" value="UniProtKB-KW"/>
</dbReference>
<feature type="domain" description="Morc S5" evidence="16">
    <location>
        <begin position="422"/>
        <end position="561"/>
    </location>
</feature>
<gene>
    <name evidence="17" type="ORF">L1049_003464</name>
</gene>
<keyword evidence="9" id="KW-0156">Chromatin regulator</keyword>
<feature type="compositionally biased region" description="Low complexity" evidence="15">
    <location>
        <begin position="128"/>
        <end position="139"/>
    </location>
</feature>
<comment type="subcellular location">
    <subcellularLocation>
        <location evidence="1">Nucleus</location>
    </subcellularLocation>
</comment>
<dbReference type="GO" id="GO:0016887">
    <property type="term" value="F:ATP hydrolysis activity"/>
    <property type="evidence" value="ECO:0007669"/>
    <property type="project" value="InterPro"/>
</dbReference>
<dbReference type="GO" id="GO:0006281">
    <property type="term" value="P:DNA repair"/>
    <property type="evidence" value="ECO:0007669"/>
    <property type="project" value="UniProtKB-KW"/>
</dbReference>
<proteinExistence type="inferred from homology"/>
<keyword evidence="13" id="KW-0539">Nucleus</keyword>
<evidence type="ECO:0000256" key="14">
    <source>
        <dbReference type="SAM" id="Coils"/>
    </source>
</evidence>
<keyword evidence="11" id="KW-0943">RNA-mediated gene silencing</keyword>
<sequence>MKPLKKTEAITTDEETKQFTMTSRDGGDVREERKKKENGSVGGRRRRRENTAVGGVYAGFDEESPRVLYGHSKTSTGPSTMSAKKEKKPINVVDIASSDDEDNVGVVRRNATSSSELPLKTRPQVQEASGAIAPSPSGSTPRNLALESRSFWKAGAYDIGPTKSAPAPGQLEHARVHPKFLHSNATSHKWAFGAIAELLDNAVDEICNGATFVKVDKIDILKDNSPALLFQDDGGGMDPEGIRKCMSLGYSSKKTNTTIGQYGNGFKTSTMRLGADVIVFSRANRAGHATQSVGLLSYTFLRKTRQDDVIVPMVDFNVSDHWAEPIIYGSQDDWSTNLKTILEWSPFASKEELLLQFEDIGSHGTKIIIFNLWLNDEGIYELSFDDDDEDIRLRDEANRGSLSKINKRVVEIQSHISYRMRYSLRAYASILYLKKFTKFNIILRGKPVQQFSIAEELKYPQVVTYRPQLAMASKEVSVETTIGFIKEAPALNVCGFNVYHKNRLIRPFWKVTSDGNSRGHGVVGVLEANFIEPAHDKQDFERSSLFIRMEAKLKQILLEYWKNHCHIMGHQIPGSSVRDTQKDLSVQAATRLAAKIQKPLSADQHIIGLSANIQKEICVEQPIVGLAANMRQDLSNVKTGSGHGTNFREELPAVEPIIGLADGSFKEVTSVDGPGSISVDQLCEENIQLFMRCEGHIQKENELKQMVEGLEKELEEAKRKCAQLSAHLESQRKQKIMKQLTEKV</sequence>
<keyword evidence="5" id="KW-0255">Endonuclease</keyword>
<dbReference type="PANTHER" id="PTHR23336:SF50">
    <property type="entry name" value="PROTEIN MICRORCHIDIA 1-RELATED"/>
    <property type="match status" value="1"/>
</dbReference>
<dbReference type="Pfam" id="PF13589">
    <property type="entry name" value="HATPase_c_3"/>
    <property type="match status" value="1"/>
</dbReference>
<dbReference type="InterPro" id="IPR045261">
    <property type="entry name" value="MORC_ATPase"/>
</dbReference>
<evidence type="ECO:0000256" key="3">
    <source>
        <dbReference type="ARBA" id="ARBA00022722"/>
    </source>
</evidence>
<dbReference type="GO" id="GO:0031047">
    <property type="term" value="P:regulatory ncRNA-mediated gene silencing"/>
    <property type="evidence" value="ECO:0007669"/>
    <property type="project" value="UniProtKB-KW"/>
</dbReference>
<dbReference type="EMBL" id="JBBPBK010000272">
    <property type="protein sequence ID" value="KAK9265940.1"/>
    <property type="molecule type" value="Genomic_DNA"/>
</dbReference>
<dbReference type="GO" id="GO:0005634">
    <property type="term" value="C:nucleus"/>
    <property type="evidence" value="ECO:0007669"/>
    <property type="project" value="UniProtKB-SubCell"/>
</dbReference>
<dbReference type="GO" id="GO:0031349">
    <property type="term" value="P:positive regulation of defense response"/>
    <property type="evidence" value="ECO:0007669"/>
    <property type="project" value="UniProtKB-ARBA"/>
</dbReference>
<evidence type="ECO:0000313" key="18">
    <source>
        <dbReference type="Proteomes" id="UP001415857"/>
    </source>
</evidence>
<evidence type="ECO:0000256" key="13">
    <source>
        <dbReference type="ARBA" id="ARBA00023242"/>
    </source>
</evidence>
<dbReference type="GO" id="GO:0006325">
    <property type="term" value="P:chromatin organization"/>
    <property type="evidence" value="ECO:0007669"/>
    <property type="project" value="UniProtKB-KW"/>
</dbReference>
<dbReference type="PANTHER" id="PTHR23336">
    <property type="entry name" value="ZINC FINGER CW-TYPE COILED-COIL DOMAIN PROTEIN 3"/>
    <property type="match status" value="1"/>
</dbReference>
<dbReference type="GO" id="GO:0005524">
    <property type="term" value="F:ATP binding"/>
    <property type="evidence" value="ECO:0007669"/>
    <property type="project" value="UniProtKB-KW"/>
</dbReference>
<evidence type="ECO:0000256" key="15">
    <source>
        <dbReference type="SAM" id="MobiDB-lite"/>
    </source>
</evidence>
<reference evidence="17 18" key="1">
    <citation type="journal article" date="2024" name="Plant J.">
        <title>Genome sequences and population genomics reveal climatic adaptation and genomic divergence between two closely related sweetgum species.</title>
        <authorList>
            <person name="Xu W.Q."/>
            <person name="Ren C.Q."/>
            <person name="Zhang X.Y."/>
            <person name="Comes H.P."/>
            <person name="Liu X.H."/>
            <person name="Li Y.G."/>
            <person name="Kettle C.J."/>
            <person name="Jalonen R."/>
            <person name="Gaisberger H."/>
            <person name="Ma Y.Z."/>
            <person name="Qiu Y.X."/>
        </authorList>
    </citation>
    <scope>NUCLEOTIDE SEQUENCE [LARGE SCALE GENOMIC DNA]</scope>
    <source>
        <strain evidence="17">Hangzhou</strain>
    </source>
</reference>
<feature type="compositionally biased region" description="Polar residues" evidence="15">
    <location>
        <begin position="72"/>
        <end position="82"/>
    </location>
</feature>
<dbReference type="InterPro" id="IPR036890">
    <property type="entry name" value="HATPase_C_sf"/>
</dbReference>
<comment type="similarity">
    <text evidence="2">Belongs to the MORC ATPase protein family.</text>
</comment>
<keyword evidence="10 14" id="KW-0175">Coiled coil</keyword>
<evidence type="ECO:0000259" key="16">
    <source>
        <dbReference type="Pfam" id="PF17942"/>
    </source>
</evidence>
<dbReference type="Pfam" id="PF17942">
    <property type="entry name" value="Morc6_S5"/>
    <property type="match status" value="1"/>
</dbReference>
<feature type="compositionally biased region" description="Basic and acidic residues" evidence="15">
    <location>
        <begin position="25"/>
        <end position="38"/>
    </location>
</feature>
<keyword evidence="4" id="KW-0547">Nucleotide-binding</keyword>